<gene>
    <name evidence="1" type="ORF">VFPPC_18401</name>
</gene>
<dbReference type="RefSeq" id="XP_022284998.1">
    <property type="nucleotide sequence ID" value="XM_022430018.1"/>
</dbReference>
<accession>A0A219AQ80</accession>
<evidence type="ECO:0000313" key="1">
    <source>
        <dbReference type="EMBL" id="OWT42484.1"/>
    </source>
</evidence>
<sequence length="214" mass="24277">MLWRLDSEPLETLDSPSLSGTLPSISLSTKLLRFLAPMVWTNQMGENPCLRPTGTKWYIQTTAHSEVHVTLQNAIDPNSPLYNKHDKSRRPSLSVNSRGELRLCAMCYVLCAMCYVLRASCYVVRAMVHWQYIMIQQHHINEKKMRKMIFFFPCGPRSLKVVSYGGFPSNICPILRDVFSPSRDVNLFPPQSSHQYSTSHPPASNALVFGITSV</sequence>
<protein>
    <submittedName>
        <fullName evidence="1">Uncharacterized protein</fullName>
    </submittedName>
</protein>
<dbReference type="AlphaFoldDB" id="A0A219AQ80"/>
<name>A0A219AQ80_METCM</name>
<keyword evidence="2" id="KW-1185">Reference proteome</keyword>
<organism evidence="1 2">
    <name type="scientific">Pochonia chlamydosporia 170</name>
    <dbReference type="NCBI Taxonomy" id="1380566"/>
    <lineage>
        <taxon>Eukaryota</taxon>
        <taxon>Fungi</taxon>
        <taxon>Dikarya</taxon>
        <taxon>Ascomycota</taxon>
        <taxon>Pezizomycotina</taxon>
        <taxon>Sordariomycetes</taxon>
        <taxon>Hypocreomycetidae</taxon>
        <taxon>Hypocreales</taxon>
        <taxon>Clavicipitaceae</taxon>
        <taxon>Pochonia</taxon>
    </lineage>
</organism>
<dbReference type="KEGG" id="pchm:VFPPC_18401"/>
<reference evidence="1 2" key="1">
    <citation type="journal article" date="2016" name="PLoS Pathog.">
        <title>Biosynthesis of antibiotic leucinostatins in bio-control fungus Purpureocillium lilacinum and their inhibition on phytophthora revealed by genome mining.</title>
        <authorList>
            <person name="Wang G."/>
            <person name="Liu Z."/>
            <person name="Lin R."/>
            <person name="Li E."/>
            <person name="Mao Z."/>
            <person name="Ling J."/>
            <person name="Yang Y."/>
            <person name="Yin W.B."/>
            <person name="Xie B."/>
        </authorList>
    </citation>
    <scope>NUCLEOTIDE SEQUENCE [LARGE SCALE GENOMIC DNA]</scope>
    <source>
        <strain evidence="1">170</strain>
    </source>
</reference>
<comment type="caution">
    <text evidence="1">The sequence shown here is derived from an EMBL/GenBank/DDBJ whole genome shotgun (WGS) entry which is preliminary data.</text>
</comment>
<dbReference type="EMBL" id="LSBJ02000015">
    <property type="protein sequence ID" value="OWT42484.1"/>
    <property type="molecule type" value="Genomic_DNA"/>
</dbReference>
<dbReference type="GeneID" id="28854323"/>
<dbReference type="Proteomes" id="UP000078397">
    <property type="component" value="Unassembled WGS sequence"/>
</dbReference>
<proteinExistence type="predicted"/>
<evidence type="ECO:0000313" key="2">
    <source>
        <dbReference type="Proteomes" id="UP000078397"/>
    </source>
</evidence>